<dbReference type="PROSITE" id="PS50885">
    <property type="entry name" value="HAMP"/>
    <property type="match status" value="1"/>
</dbReference>
<dbReference type="SMART" id="SM00387">
    <property type="entry name" value="HATPase_c"/>
    <property type="match status" value="1"/>
</dbReference>
<proteinExistence type="predicted"/>
<keyword evidence="9" id="KW-0902">Two-component regulatory system</keyword>
<dbReference type="OrthoDB" id="9786919at2"/>
<dbReference type="SMART" id="SM00304">
    <property type="entry name" value="HAMP"/>
    <property type="match status" value="1"/>
</dbReference>
<gene>
    <name evidence="14" type="ORF">E3T55_18605</name>
</gene>
<name>A0A4R8ZTW3_9MICO</name>
<evidence type="ECO:0000256" key="8">
    <source>
        <dbReference type="ARBA" id="ARBA00022989"/>
    </source>
</evidence>
<dbReference type="SUPFAM" id="SSF158472">
    <property type="entry name" value="HAMP domain-like"/>
    <property type="match status" value="1"/>
</dbReference>
<dbReference type="GO" id="GO:0000155">
    <property type="term" value="F:phosphorelay sensor kinase activity"/>
    <property type="evidence" value="ECO:0007669"/>
    <property type="project" value="InterPro"/>
</dbReference>
<protein>
    <recommendedName>
        <fullName evidence="3">histidine kinase</fullName>
        <ecNumber evidence="3">2.7.13.3</ecNumber>
    </recommendedName>
</protein>
<dbReference type="Gene3D" id="3.30.565.10">
    <property type="entry name" value="Histidine kinase-like ATPase, C-terminal domain"/>
    <property type="match status" value="1"/>
</dbReference>
<dbReference type="PANTHER" id="PTHR45436:SF5">
    <property type="entry name" value="SENSOR HISTIDINE KINASE TRCS"/>
    <property type="match status" value="1"/>
</dbReference>
<dbReference type="InterPro" id="IPR004358">
    <property type="entry name" value="Sig_transdc_His_kin-like_C"/>
</dbReference>
<evidence type="ECO:0000256" key="3">
    <source>
        <dbReference type="ARBA" id="ARBA00012438"/>
    </source>
</evidence>
<evidence type="ECO:0000256" key="11">
    <source>
        <dbReference type="SAM" id="Phobius"/>
    </source>
</evidence>
<reference evidence="14 15" key="1">
    <citation type="submission" date="2019-03" db="EMBL/GenBank/DDBJ databases">
        <title>Genomics of glacier-inhabiting Cryobacterium strains.</title>
        <authorList>
            <person name="Liu Q."/>
            <person name="Xin Y.-H."/>
        </authorList>
    </citation>
    <scope>NUCLEOTIDE SEQUENCE [LARGE SCALE GENOMIC DNA]</scope>
    <source>
        <strain evidence="14 15">Hh14</strain>
    </source>
</reference>
<dbReference type="Gene3D" id="6.10.340.10">
    <property type="match status" value="1"/>
</dbReference>
<keyword evidence="5" id="KW-0808">Transferase</keyword>
<evidence type="ECO:0000256" key="6">
    <source>
        <dbReference type="ARBA" id="ARBA00022692"/>
    </source>
</evidence>
<dbReference type="InterPro" id="IPR036097">
    <property type="entry name" value="HisK_dim/P_sf"/>
</dbReference>
<dbReference type="SUPFAM" id="SSF55874">
    <property type="entry name" value="ATPase domain of HSP90 chaperone/DNA topoisomerase II/histidine kinase"/>
    <property type="match status" value="1"/>
</dbReference>
<dbReference type="CDD" id="cd00075">
    <property type="entry name" value="HATPase"/>
    <property type="match status" value="1"/>
</dbReference>
<dbReference type="Pfam" id="PF02518">
    <property type="entry name" value="HATPase_c"/>
    <property type="match status" value="1"/>
</dbReference>
<keyword evidence="6 11" id="KW-0812">Transmembrane</keyword>
<evidence type="ECO:0000256" key="1">
    <source>
        <dbReference type="ARBA" id="ARBA00000085"/>
    </source>
</evidence>
<dbReference type="InterPro" id="IPR050428">
    <property type="entry name" value="TCS_sensor_his_kinase"/>
</dbReference>
<dbReference type="AlphaFoldDB" id="A0A4R8ZTW3"/>
<dbReference type="SMART" id="SM00388">
    <property type="entry name" value="HisKA"/>
    <property type="match status" value="1"/>
</dbReference>
<feature type="domain" description="Histidine kinase" evidence="12">
    <location>
        <begin position="233"/>
        <end position="440"/>
    </location>
</feature>
<evidence type="ECO:0000256" key="4">
    <source>
        <dbReference type="ARBA" id="ARBA00022553"/>
    </source>
</evidence>
<dbReference type="InterPro" id="IPR005467">
    <property type="entry name" value="His_kinase_dom"/>
</dbReference>
<evidence type="ECO:0000256" key="7">
    <source>
        <dbReference type="ARBA" id="ARBA00022777"/>
    </source>
</evidence>
<feature type="transmembrane region" description="Helical" evidence="11">
    <location>
        <begin position="21"/>
        <end position="41"/>
    </location>
</feature>
<feature type="domain" description="HAMP" evidence="13">
    <location>
        <begin position="172"/>
        <end position="225"/>
    </location>
</feature>
<dbReference type="InterPro" id="IPR003660">
    <property type="entry name" value="HAMP_dom"/>
</dbReference>
<evidence type="ECO:0000259" key="12">
    <source>
        <dbReference type="PROSITE" id="PS50109"/>
    </source>
</evidence>
<dbReference type="Proteomes" id="UP000297447">
    <property type="component" value="Unassembled WGS sequence"/>
</dbReference>
<feature type="transmembrane region" description="Helical" evidence="11">
    <location>
        <begin position="145"/>
        <end position="171"/>
    </location>
</feature>
<dbReference type="InterPro" id="IPR003594">
    <property type="entry name" value="HATPase_dom"/>
</dbReference>
<sequence>MRGLLGLRGMGAVGVRGRITLLATVVVLIVLAGTGAALSAVQRSVLTDSVDEVLQRQISEIVAQIDAGTLPPILAGQGDDESYGQVTDAAGRIVAATRVTPPAGSAADRAGHAAEGPPDFRVRTAQRAGLRIDVGTPLDDVNESVAALVSGLLVAVPAAAALLAVMVWFLVGRVLRPVERIRQEVAEISGRTLERRVPEPPRADEIGRLARTMNGMLARLDASAKRQQRFVSDASHELRSPLARIRAELEVDEAHPGLTDPETIRRSVLAETLLLQHLVDDLLELARIDEADLGPPHMIVDLDEIVRGEIDRARASARLTVTVTTLTRVHVRGDAAQLGRVVRNLLDNAAEHGGGQATVGLVAQATDAVLTVSDAGPGIESSLQEQVFERFARADAARSGSGFGLGLAISRALVTGHGGTIRLLDRTPGAHIEVRLPLEPDRERGETSGGRTGR</sequence>
<dbReference type="InterPro" id="IPR036890">
    <property type="entry name" value="HATPase_C_sf"/>
</dbReference>
<organism evidence="14 15">
    <name type="scientific">Cryobacterium frigoriphilum</name>
    <dbReference type="NCBI Taxonomy" id="1259150"/>
    <lineage>
        <taxon>Bacteria</taxon>
        <taxon>Bacillati</taxon>
        <taxon>Actinomycetota</taxon>
        <taxon>Actinomycetes</taxon>
        <taxon>Micrococcales</taxon>
        <taxon>Microbacteriaceae</taxon>
        <taxon>Cryobacterium</taxon>
    </lineage>
</organism>
<dbReference type="EC" id="2.7.13.3" evidence="3"/>
<keyword evidence="7 14" id="KW-0418">Kinase</keyword>
<dbReference type="GO" id="GO:0005886">
    <property type="term" value="C:plasma membrane"/>
    <property type="evidence" value="ECO:0007669"/>
    <property type="project" value="UniProtKB-SubCell"/>
</dbReference>
<keyword evidence="8 11" id="KW-1133">Transmembrane helix</keyword>
<evidence type="ECO:0000259" key="13">
    <source>
        <dbReference type="PROSITE" id="PS50885"/>
    </source>
</evidence>
<comment type="catalytic activity">
    <reaction evidence="1">
        <text>ATP + protein L-histidine = ADP + protein N-phospho-L-histidine.</text>
        <dbReference type="EC" id="2.7.13.3"/>
    </reaction>
</comment>
<evidence type="ECO:0000256" key="10">
    <source>
        <dbReference type="ARBA" id="ARBA00023136"/>
    </source>
</evidence>
<dbReference type="CDD" id="cd00082">
    <property type="entry name" value="HisKA"/>
    <property type="match status" value="1"/>
</dbReference>
<comment type="caution">
    <text evidence="14">The sequence shown here is derived from an EMBL/GenBank/DDBJ whole genome shotgun (WGS) entry which is preliminary data.</text>
</comment>
<comment type="subcellular location">
    <subcellularLocation>
        <location evidence="2">Cell membrane</location>
    </subcellularLocation>
</comment>
<dbReference type="Pfam" id="PF00672">
    <property type="entry name" value="HAMP"/>
    <property type="match status" value="1"/>
</dbReference>
<evidence type="ECO:0000313" key="15">
    <source>
        <dbReference type="Proteomes" id="UP000297447"/>
    </source>
</evidence>
<dbReference type="PROSITE" id="PS50109">
    <property type="entry name" value="HIS_KIN"/>
    <property type="match status" value="1"/>
</dbReference>
<evidence type="ECO:0000256" key="2">
    <source>
        <dbReference type="ARBA" id="ARBA00004236"/>
    </source>
</evidence>
<evidence type="ECO:0000313" key="14">
    <source>
        <dbReference type="EMBL" id="TFD45668.1"/>
    </source>
</evidence>
<accession>A0A4R8ZTW3</accession>
<dbReference type="SUPFAM" id="SSF47384">
    <property type="entry name" value="Homodimeric domain of signal transducing histidine kinase"/>
    <property type="match status" value="1"/>
</dbReference>
<evidence type="ECO:0000256" key="5">
    <source>
        <dbReference type="ARBA" id="ARBA00022679"/>
    </source>
</evidence>
<dbReference type="Gene3D" id="1.10.287.130">
    <property type="match status" value="1"/>
</dbReference>
<keyword evidence="15" id="KW-1185">Reference proteome</keyword>
<dbReference type="EMBL" id="SOHE01000083">
    <property type="protein sequence ID" value="TFD45668.1"/>
    <property type="molecule type" value="Genomic_DNA"/>
</dbReference>
<keyword evidence="4" id="KW-0597">Phosphoprotein</keyword>
<dbReference type="Pfam" id="PF00512">
    <property type="entry name" value="HisKA"/>
    <property type="match status" value="1"/>
</dbReference>
<keyword evidence="10 11" id="KW-0472">Membrane</keyword>
<dbReference type="RefSeq" id="WP_134521029.1">
    <property type="nucleotide sequence ID" value="NZ_SOHE01000083.1"/>
</dbReference>
<dbReference type="InterPro" id="IPR003661">
    <property type="entry name" value="HisK_dim/P_dom"/>
</dbReference>
<evidence type="ECO:0000256" key="9">
    <source>
        <dbReference type="ARBA" id="ARBA00023012"/>
    </source>
</evidence>
<dbReference type="CDD" id="cd06225">
    <property type="entry name" value="HAMP"/>
    <property type="match status" value="1"/>
</dbReference>
<dbReference type="PANTHER" id="PTHR45436">
    <property type="entry name" value="SENSOR HISTIDINE KINASE YKOH"/>
    <property type="match status" value="1"/>
</dbReference>
<dbReference type="PRINTS" id="PR00344">
    <property type="entry name" value="BCTRLSENSOR"/>
</dbReference>